<reference evidence="1" key="2">
    <citation type="submission" date="2020-09" db="EMBL/GenBank/DDBJ databases">
        <authorList>
            <person name="Sun Q."/>
            <person name="Zhou Y."/>
        </authorList>
    </citation>
    <scope>NUCLEOTIDE SEQUENCE</scope>
    <source>
        <strain evidence="1">CGMCC 1.6333</strain>
    </source>
</reference>
<organism evidence="1 2">
    <name type="scientific">Paraliobacillus quinghaiensis</name>
    <dbReference type="NCBI Taxonomy" id="470815"/>
    <lineage>
        <taxon>Bacteria</taxon>
        <taxon>Bacillati</taxon>
        <taxon>Bacillota</taxon>
        <taxon>Bacilli</taxon>
        <taxon>Bacillales</taxon>
        <taxon>Bacillaceae</taxon>
        <taxon>Paraliobacillus</taxon>
    </lineage>
</organism>
<protein>
    <submittedName>
        <fullName evidence="1">Uncharacterized protein</fullName>
    </submittedName>
</protein>
<comment type="caution">
    <text evidence="1">The sequence shown here is derived from an EMBL/GenBank/DDBJ whole genome shotgun (WGS) entry which is preliminary data.</text>
</comment>
<proteinExistence type="predicted"/>
<accession>A0A917TQJ1</accession>
<evidence type="ECO:0000313" key="2">
    <source>
        <dbReference type="Proteomes" id="UP000618460"/>
    </source>
</evidence>
<reference evidence="1" key="1">
    <citation type="journal article" date="2014" name="Int. J. Syst. Evol. Microbiol.">
        <title>Complete genome sequence of Corynebacterium casei LMG S-19264T (=DSM 44701T), isolated from a smear-ripened cheese.</title>
        <authorList>
            <consortium name="US DOE Joint Genome Institute (JGI-PGF)"/>
            <person name="Walter F."/>
            <person name="Albersmeier A."/>
            <person name="Kalinowski J."/>
            <person name="Ruckert C."/>
        </authorList>
    </citation>
    <scope>NUCLEOTIDE SEQUENCE</scope>
    <source>
        <strain evidence="1">CGMCC 1.6333</strain>
    </source>
</reference>
<gene>
    <name evidence="1" type="ORF">GCM10011351_15480</name>
</gene>
<dbReference type="AlphaFoldDB" id="A0A917TQJ1"/>
<evidence type="ECO:0000313" key="1">
    <source>
        <dbReference type="EMBL" id="GGM30273.1"/>
    </source>
</evidence>
<dbReference type="EMBL" id="BMLG01000006">
    <property type="protein sequence ID" value="GGM30273.1"/>
    <property type="molecule type" value="Genomic_DNA"/>
</dbReference>
<name>A0A917TQJ1_9BACI</name>
<keyword evidence="2" id="KW-1185">Reference proteome</keyword>
<dbReference type="Proteomes" id="UP000618460">
    <property type="component" value="Unassembled WGS sequence"/>
</dbReference>
<sequence>MGNTIIGAASGEFVLTTPKDSQSQAAGQKTLDISLLCLLLLSLRLEKQLQSFFVSFVFRLEIILYIMR</sequence>